<sequence length="716" mass="76007">MQAGWDPVAGAAGSTTIKVLSNRADLVSGGDALVQVALPAGTAPAKVRVDVDGRDITSSFAMRADGTYAGLVTGLALGLNVLTARTPGGGARLTITNHPSGGPVFSGPQLQPWTCQAGALDEQCNQPPTYRFVYRSTDPAKQGFQAYDPENPPSDVATTTTDQGVRVPFVVRIETGYMDRDQYQVSALFQPGKPWTTFDPQPQFNHKLLITHGASCGVDHKTGGAPDTTGSDTDADALGRGFLTMSTALDNSGHNCNIAVQAESLVMAKEHVAEQYGVLRYTIGTGCSGGSLAEQWIANAYPGVYQGILPTCSFPDAWSTATQFLDYHLLLAYFTDPTKWGTGVVWSPTQMADVEGHVTTANALVSENAQWHVAVPTDPCAGTTDANRYDPANNPGGVRCTIHDAAINVFGPNPESLWSASEKAVGHGFATPPIDNVGVQYGLDALRRGRITPAQFVDLNAKIGGVDIDTNPTAARVDTGPAPALANAYRSGMINETNNLDQTAIIDCRGPDPGAFHDAYRAFAVRARLDREHGTHANQLIWEGPVAILGDAGCEKNSFVAMDRWLTRIEADGRDLTVAQKVVLDKPDDLTDRCYDGVGHKVSDGLCGEAVVPVYGTPRMVAGDALTTDANKCRLEPLRRADYTTTVAGVTVPVRFTDAEWARLQETFETGVCDFTEAGVAQQDTIAWQTYQDTSGQVVYGGTPMSPAPASRPLGG</sequence>
<gene>
    <name evidence="2" type="ORF">UG56_006420</name>
</gene>
<keyword evidence="3" id="KW-1185">Reference proteome</keyword>
<dbReference type="STRING" id="1844.UG56_006420"/>
<evidence type="ECO:0000259" key="1">
    <source>
        <dbReference type="Pfam" id="PF19878"/>
    </source>
</evidence>
<comment type="caution">
    <text evidence="2">The sequence shown here is derived from an EMBL/GenBank/DDBJ whole genome shotgun (WGS) entry which is preliminary data.</text>
</comment>
<dbReference type="AlphaFoldDB" id="A0A1J4N884"/>
<feature type="domain" description="DUF6351" evidence="1">
    <location>
        <begin position="17"/>
        <end position="683"/>
    </location>
</feature>
<evidence type="ECO:0000313" key="2">
    <source>
        <dbReference type="EMBL" id="OIJ27724.1"/>
    </source>
</evidence>
<evidence type="ECO:0000313" key="3">
    <source>
        <dbReference type="Proteomes" id="UP000033772"/>
    </source>
</evidence>
<accession>A0A1J4N884</accession>
<dbReference type="EMBL" id="JZDQ02000007">
    <property type="protein sequence ID" value="OIJ27724.1"/>
    <property type="molecule type" value="Genomic_DNA"/>
</dbReference>
<protein>
    <recommendedName>
        <fullName evidence="1">DUF6351 domain-containing protein</fullName>
    </recommendedName>
</protein>
<dbReference type="InterPro" id="IPR045556">
    <property type="entry name" value="DUF6351"/>
</dbReference>
<reference evidence="2" key="1">
    <citation type="submission" date="2016-10" db="EMBL/GenBank/DDBJ databases">
        <title>Draft Genome Sequence of Nocardioides luteus Strain BAFB, an Alkane-Degrading Bacterium Isolated from JP-7 Polluted Soil.</title>
        <authorList>
            <person name="Brown L."/>
            <person name="Ruiz O.N."/>
            <person name="Gunasekera T."/>
        </authorList>
    </citation>
    <scope>NUCLEOTIDE SEQUENCE [LARGE SCALE GENOMIC DNA]</scope>
    <source>
        <strain evidence="2">BAFB</strain>
    </source>
</reference>
<proteinExistence type="predicted"/>
<name>A0A1J4N884_9ACTN</name>
<dbReference type="Pfam" id="PF19878">
    <property type="entry name" value="DUF6351"/>
    <property type="match status" value="1"/>
</dbReference>
<dbReference type="Proteomes" id="UP000033772">
    <property type="component" value="Unassembled WGS sequence"/>
</dbReference>
<organism evidence="2 3">
    <name type="scientific">Nocardioides luteus</name>
    <dbReference type="NCBI Taxonomy" id="1844"/>
    <lineage>
        <taxon>Bacteria</taxon>
        <taxon>Bacillati</taxon>
        <taxon>Actinomycetota</taxon>
        <taxon>Actinomycetes</taxon>
        <taxon>Propionibacteriales</taxon>
        <taxon>Nocardioidaceae</taxon>
        <taxon>Nocardioides</taxon>
    </lineage>
</organism>